<feature type="chain" id="PRO_5020992017" description="DUF4412 domain-containing protein" evidence="1">
    <location>
        <begin position="22"/>
        <end position="222"/>
    </location>
</feature>
<feature type="signal peptide" evidence="1">
    <location>
        <begin position="1"/>
        <end position="21"/>
    </location>
</feature>
<dbReference type="Proteomes" id="UP000307657">
    <property type="component" value="Unassembled WGS sequence"/>
</dbReference>
<dbReference type="AlphaFoldDB" id="A0A4U0EYX1"/>
<dbReference type="OrthoDB" id="676537at2"/>
<gene>
    <name evidence="2" type="ORF">E5167_04665</name>
</gene>
<name>A0A4U0EYX1_9FLAO</name>
<dbReference type="RefSeq" id="WP_136841526.1">
    <property type="nucleotide sequence ID" value="NZ_SUPL01000002.1"/>
</dbReference>
<reference evidence="2 3" key="1">
    <citation type="submission" date="2019-04" db="EMBL/GenBank/DDBJ databases">
        <title>Lacinutrix sp. nov., isolated from marine water.</title>
        <authorList>
            <person name="Kim W."/>
        </authorList>
    </citation>
    <scope>NUCLEOTIDE SEQUENCE [LARGE SCALE GENOMIC DNA]</scope>
    <source>
        <strain evidence="2 3">CAU 1491</strain>
    </source>
</reference>
<comment type="caution">
    <text evidence="2">The sequence shown here is derived from an EMBL/GenBank/DDBJ whole genome shotgun (WGS) entry which is preliminary data.</text>
</comment>
<accession>A0A4U0EYX1</accession>
<organism evidence="2 3">
    <name type="scientific">Pontimicrobium aquaticum</name>
    <dbReference type="NCBI Taxonomy" id="2565367"/>
    <lineage>
        <taxon>Bacteria</taxon>
        <taxon>Pseudomonadati</taxon>
        <taxon>Bacteroidota</taxon>
        <taxon>Flavobacteriia</taxon>
        <taxon>Flavobacteriales</taxon>
        <taxon>Flavobacteriaceae</taxon>
        <taxon>Pontimicrobium</taxon>
    </lineage>
</organism>
<keyword evidence="1" id="KW-0732">Signal</keyword>
<evidence type="ECO:0000313" key="3">
    <source>
        <dbReference type="Proteomes" id="UP000307657"/>
    </source>
</evidence>
<evidence type="ECO:0000313" key="2">
    <source>
        <dbReference type="EMBL" id="TJY37246.1"/>
    </source>
</evidence>
<evidence type="ECO:0008006" key="4">
    <source>
        <dbReference type="Google" id="ProtNLM"/>
    </source>
</evidence>
<dbReference type="EMBL" id="SUPL01000002">
    <property type="protein sequence ID" value="TJY37246.1"/>
    <property type="molecule type" value="Genomic_DNA"/>
</dbReference>
<evidence type="ECO:0000256" key="1">
    <source>
        <dbReference type="SAM" id="SignalP"/>
    </source>
</evidence>
<keyword evidence="3" id="KW-1185">Reference proteome</keyword>
<protein>
    <recommendedName>
        <fullName evidence="4">DUF4412 domain-containing protein</fullName>
    </recommendedName>
</protein>
<proteinExistence type="predicted"/>
<sequence>MKKILVLVVALTLSFAGFSQSKINEGMLVITQKMTSDNEQMNAQISMMGDTKTTTYFKGEKSRTEVSSSMTGDVVVVADGESGEMITYMDNPMLGKKYMKGSVNDSQVDPSKVTVKKGDKTKTILGYKCQQYFLTAEVQGQTMEMELYTTEAINAYSQQTSAFSKELKGFPMYLTVNMSQMGMNITITSEVTKINKNAVAADKFSMVVPEGYEEMTQPEIKN</sequence>